<dbReference type="EMBL" id="GBXM01103585">
    <property type="protein sequence ID" value="JAH04992.1"/>
    <property type="molecule type" value="Transcribed_RNA"/>
</dbReference>
<protein>
    <submittedName>
        <fullName evidence="1">Uncharacterized protein</fullName>
    </submittedName>
</protein>
<sequence length="31" mass="3327">MAGSVTNGFVLVVLIRLVLARLQHILPAVIL</sequence>
<organism evidence="1">
    <name type="scientific">Anguilla anguilla</name>
    <name type="common">European freshwater eel</name>
    <name type="synonym">Muraena anguilla</name>
    <dbReference type="NCBI Taxonomy" id="7936"/>
    <lineage>
        <taxon>Eukaryota</taxon>
        <taxon>Metazoa</taxon>
        <taxon>Chordata</taxon>
        <taxon>Craniata</taxon>
        <taxon>Vertebrata</taxon>
        <taxon>Euteleostomi</taxon>
        <taxon>Actinopterygii</taxon>
        <taxon>Neopterygii</taxon>
        <taxon>Teleostei</taxon>
        <taxon>Anguilliformes</taxon>
        <taxon>Anguillidae</taxon>
        <taxon>Anguilla</taxon>
    </lineage>
</organism>
<evidence type="ECO:0000313" key="1">
    <source>
        <dbReference type="EMBL" id="JAH04992.1"/>
    </source>
</evidence>
<name>A0A0E9PL21_ANGAN</name>
<reference evidence="1" key="1">
    <citation type="submission" date="2014-11" db="EMBL/GenBank/DDBJ databases">
        <authorList>
            <person name="Amaro Gonzalez C."/>
        </authorList>
    </citation>
    <scope>NUCLEOTIDE SEQUENCE</scope>
</reference>
<dbReference type="AlphaFoldDB" id="A0A0E9PL21"/>
<accession>A0A0E9PL21</accession>
<reference evidence="1" key="2">
    <citation type="journal article" date="2015" name="Fish Shellfish Immunol.">
        <title>Early steps in the European eel (Anguilla anguilla)-Vibrio vulnificus interaction in the gills: Role of the RtxA13 toxin.</title>
        <authorList>
            <person name="Callol A."/>
            <person name="Pajuelo D."/>
            <person name="Ebbesson L."/>
            <person name="Teles M."/>
            <person name="MacKenzie S."/>
            <person name="Amaro C."/>
        </authorList>
    </citation>
    <scope>NUCLEOTIDE SEQUENCE</scope>
</reference>
<proteinExistence type="predicted"/>